<dbReference type="SUPFAM" id="SSF161070">
    <property type="entry name" value="SNF-like"/>
    <property type="match status" value="3"/>
</dbReference>
<keyword evidence="8" id="KW-0915">Sodium</keyword>
<dbReference type="PROSITE" id="PS00754">
    <property type="entry name" value="NA_NEUROTRAN_SYMP_2"/>
    <property type="match status" value="3"/>
</dbReference>
<dbReference type="InterPro" id="IPR000175">
    <property type="entry name" value="Na/ntran_symport"/>
</dbReference>
<feature type="transmembrane region" description="Helical" evidence="10">
    <location>
        <begin position="1279"/>
        <end position="1298"/>
    </location>
</feature>
<keyword evidence="3 9" id="KW-0812">Transmembrane</keyword>
<evidence type="ECO:0000313" key="12">
    <source>
        <dbReference type="Proteomes" id="UP000246464"/>
    </source>
</evidence>
<feature type="transmembrane region" description="Helical" evidence="10">
    <location>
        <begin position="1667"/>
        <end position="1692"/>
    </location>
</feature>
<feature type="transmembrane region" description="Helical" evidence="10">
    <location>
        <begin position="1195"/>
        <end position="1227"/>
    </location>
</feature>
<keyword evidence="6 10" id="KW-0472">Membrane</keyword>
<feature type="binding site" evidence="8">
    <location>
        <position position="1140"/>
    </location>
    <ligand>
        <name>Na(+)</name>
        <dbReference type="ChEBI" id="CHEBI:29101"/>
        <label>1</label>
    </ligand>
</feature>
<dbReference type="PROSITE" id="PS50267">
    <property type="entry name" value="NA_NEUROTRAN_SYMP_3"/>
    <property type="match status" value="3"/>
</dbReference>
<feature type="transmembrane region" description="Helical" evidence="10">
    <location>
        <begin position="1150"/>
        <end position="1174"/>
    </location>
</feature>
<feature type="transmembrane region" description="Helical" evidence="10">
    <location>
        <begin position="69"/>
        <end position="86"/>
    </location>
</feature>
<dbReference type="InterPro" id="IPR002438">
    <property type="entry name" value="Neutral_aa_SLC6"/>
</dbReference>
<evidence type="ECO:0000256" key="1">
    <source>
        <dbReference type="ARBA" id="ARBA00004141"/>
    </source>
</evidence>
<keyword evidence="5 10" id="KW-1133">Transmembrane helix</keyword>
<keyword evidence="12" id="KW-1185">Reference proteome</keyword>
<evidence type="ECO:0000256" key="4">
    <source>
        <dbReference type="ARBA" id="ARBA00022847"/>
    </source>
</evidence>
<feature type="transmembrane region" description="Helical" evidence="10">
    <location>
        <begin position="841"/>
        <end position="862"/>
    </location>
</feature>
<feature type="transmembrane region" description="Helical" evidence="10">
    <location>
        <begin position="1574"/>
        <end position="1594"/>
    </location>
</feature>
<evidence type="ECO:0000256" key="5">
    <source>
        <dbReference type="ARBA" id="ARBA00022989"/>
    </source>
</evidence>
<feature type="transmembrane region" description="Helical" evidence="10">
    <location>
        <begin position="303"/>
        <end position="320"/>
    </location>
</feature>
<sequence>MRTLTQITPTPVDCRVADTDPSASVHVFAMRLVLPNPGLDLRILNHEDLDRIEKEEAGDRPKWDNKAQYILTCVGFCIGLGNVWRFPYLCQSHGGGAFLIPFLILLVLEGMPLLLLEFAIGQRLRKGSVGVWRAISPYLTGIGIASMLVSFLVGLYYNTLIAWIIWYLFNSFQSPLPWTQCPLNDNGTGFVPECQQSSTVDYYFYRVTLNSSASIVHSGGIHWPIVVCLLVAWSIVAICCIRGISTSGKAVYVTAILPYIVLAIFLIRGLTLKGALSGIKFLFTPDVEELIKPTTWLDAGAQVFYSFGLAWGGLISFSSYNPVHNNCLQDAVILSAVTGFTSVYAAMVTYSIIGFRATENYDNCINGNIMILLNAFDLPEDNITTSNYEAAFNHLNSSHPDIVLGLDIKTCDMQRLLSEGVEGTGLAFIVFTEAITKMPGSPIWSVLLFIMLLCLGLSTLFGNIEGVVVPLRDLNVFPKKWPHEALTGTTCVVAFLISLLFAQHSGLYWVNLFDSFAGSVPLLTIGLFEMIAVVYIYGIDRFNEDFEFMIGHKPSIFWQHHPQVGDSDRPKWDNKAQYILTCVGFCIGIGNVWRFPYLCQSHGGGAFLIPYLILLVLEGMPLLLLEFAIGQRLRKGSVGVWRSISPYLTGIGIASMLVSFLVGLYYNTLIAWIMWYLFNSFQSPLPWTQCPLNDNGTGFVPECQQSSTVDYFFYRVTLNSSASIADSGGIHWPIVVCLLAAWTFICICYIRGIGTSGKAVYVTAILPYIVLAIFLIRGLTLKGALSGIKFLFTPDVNELMNPTTWLDAGAQVFYAFSIAWGGLISFSSYNPIHNNCMQDAVILTAVTGFTSVYAAMVTYTIIGFRATENYDKCISENIMTLLNAFDLPEDNITTSNYEAAFNHLNSSHPDIVLGLDIKTCDMQRLLSEGVEGTGLAFIVFTEAITKMPGSPIWSVLFFLMLLCLGLSTLIGNIEGVVVPLRDLKMLPQNWPQEALTGTTCVVAFLISLLFAQHSGFYWVTLFDSFAGSVPLLTIGLFELIAVVHIYGIDRFNEDLEFMIGHKPSIFWQLSWRFVSPLIILVILVFYLVIQAQEELSYLVWDPNSLRMDIVKDSGAEERPKWDNKVQYLLTCIGFAVGIGNVWRFPYLCQIYGGGAFLIPYLIALVFEGLPLLYLELAIGQRLRKGSIGVWNSISPLLGGLGVASMVVSFLVSIFYNTILAWVLWYLFHSFQNPLPWSHCPLNDNRTGYNEECEKSTPSNYFWYRETLNITSDIETSGSVQWWMVVCLATAWGLVYICFIKGIQSMGKAVYVTATFPYLVLTIFLIRALTLPGASDGLLYLFTPDWEVLKNPQVWLDAATQIFFSLSVAFGGLIAFSSYNEEKNNCERDAVLVGIINSATSLYASISIFAILGFKATTSFNNCLQANIIALTNHFELPDQNITVENYGQWFEYLNQTSPGEVASLHLRHCDLNTFLDQSASGTGLAFIVFAEAVIAMPGSQVWAILFFVMLLSLGLSSMFGNIEGVLNPIHDLNLVPKWVPNQLVTGIVCLVSFLVALIFTLGSGNYWVEVFNGYVGSVPLLIIAFFEFVGVIYVRGMKTFSEDIVFMTGKEPSIFWKACWMVISPLMLMAVLIAYVIIQAQQHPNYFAWNPLYELFPQTEVKPYPDWVFAIILLLCVVPVLSIPLVFVYKLIQRRLRSSSARTELNPYCNDGFEVETREQKKRRA</sequence>
<dbReference type="GO" id="GO:0006865">
    <property type="term" value="P:amino acid transport"/>
    <property type="evidence" value="ECO:0007669"/>
    <property type="project" value="TreeGrafter"/>
</dbReference>
<feature type="transmembrane region" description="Helical" evidence="10">
    <location>
        <begin position="516"/>
        <end position="539"/>
    </location>
</feature>
<evidence type="ECO:0000256" key="6">
    <source>
        <dbReference type="ARBA" id="ARBA00023136"/>
    </source>
</evidence>
<feature type="transmembrane region" description="Helical" evidence="10">
    <location>
        <begin position="578"/>
        <end position="596"/>
    </location>
</feature>
<feature type="binding site" evidence="8">
    <location>
        <position position="1396"/>
    </location>
    <ligand>
        <name>Na(+)</name>
        <dbReference type="ChEBI" id="CHEBI:29101"/>
        <label>1</label>
    </ligand>
</feature>
<dbReference type="EMBL" id="CP026249">
    <property type="protein sequence ID" value="AWP04923.1"/>
    <property type="molecule type" value="Genomic_DNA"/>
</dbReference>
<comment type="similarity">
    <text evidence="9">Belongs to the sodium:neurotransmitter symporter (SNF) (TC 2.A.22) family.</text>
</comment>
<feature type="transmembrane region" description="Helical" evidence="10">
    <location>
        <begin position="952"/>
        <end position="973"/>
    </location>
</feature>
<comment type="subcellular location">
    <subcellularLocation>
        <location evidence="1">Membrane</location>
        <topology evidence="1">Multi-pass membrane protein</topology>
    </subcellularLocation>
</comment>
<protein>
    <recommendedName>
        <fullName evidence="9">Transporter</fullName>
    </recommendedName>
</protein>
<feature type="transmembrane region" description="Helical" evidence="10">
    <location>
        <begin position="1025"/>
        <end position="1048"/>
    </location>
</feature>
<dbReference type="PROSITE" id="PS00610">
    <property type="entry name" value="NA_NEUROTRAN_SYMP_1"/>
    <property type="match status" value="3"/>
</dbReference>
<dbReference type="GO" id="GO:0015293">
    <property type="term" value="F:symporter activity"/>
    <property type="evidence" value="ECO:0007669"/>
    <property type="project" value="UniProtKB-KW"/>
</dbReference>
<feature type="transmembrane region" description="Helical" evidence="10">
    <location>
        <begin position="443"/>
        <end position="464"/>
    </location>
</feature>
<feature type="binding site" evidence="8">
    <location>
        <position position="1513"/>
    </location>
    <ligand>
        <name>Na(+)</name>
        <dbReference type="ChEBI" id="CHEBI:29101"/>
        <label>1</label>
    </ligand>
</feature>
<dbReference type="PRINTS" id="PR01206">
    <property type="entry name" value="ORPHTRNSPORT"/>
</dbReference>
<feature type="binding site" evidence="8">
    <location>
        <position position="1135"/>
    </location>
    <ligand>
        <name>Na(+)</name>
        <dbReference type="ChEBI" id="CHEBI:29101"/>
        <label>1</label>
    </ligand>
</feature>
<keyword evidence="7" id="KW-0325">Glycoprotein</keyword>
<reference evidence="11 12" key="1">
    <citation type="submission" date="2017-12" db="EMBL/GenBank/DDBJ databases">
        <title>Integrating genomic resources of turbot (Scophthalmus maximus) in depth evaluation of genetic and physical mapping variation across individuals.</title>
        <authorList>
            <person name="Martinez P."/>
        </authorList>
    </citation>
    <scope>NUCLEOTIDE SEQUENCE [LARGE SCALE GENOMIC DNA]</scope>
</reference>
<feature type="transmembrane region" description="Helical" evidence="10">
    <location>
        <begin position="650"/>
        <end position="678"/>
    </location>
</feature>
<feature type="transmembrane region" description="Helical" evidence="10">
    <location>
        <begin position="256"/>
        <end position="283"/>
    </location>
</feature>
<keyword evidence="8" id="KW-0479">Metal-binding</keyword>
<organism evidence="11 12">
    <name type="scientific">Scophthalmus maximus</name>
    <name type="common">Turbot</name>
    <name type="synonym">Psetta maxima</name>
    <dbReference type="NCBI Taxonomy" id="52904"/>
    <lineage>
        <taxon>Eukaryota</taxon>
        <taxon>Metazoa</taxon>
        <taxon>Chordata</taxon>
        <taxon>Craniata</taxon>
        <taxon>Vertebrata</taxon>
        <taxon>Euteleostomi</taxon>
        <taxon>Actinopterygii</taxon>
        <taxon>Neopterygii</taxon>
        <taxon>Teleostei</taxon>
        <taxon>Neoteleostei</taxon>
        <taxon>Acanthomorphata</taxon>
        <taxon>Carangaria</taxon>
        <taxon>Pleuronectiformes</taxon>
        <taxon>Pleuronectoidei</taxon>
        <taxon>Scophthalmidae</taxon>
        <taxon>Scophthalmus</taxon>
    </lineage>
</organism>
<dbReference type="GO" id="GO:0046872">
    <property type="term" value="F:metal ion binding"/>
    <property type="evidence" value="ECO:0007669"/>
    <property type="project" value="UniProtKB-KW"/>
</dbReference>
<feature type="binding site" evidence="8">
    <location>
        <position position="1517"/>
    </location>
    <ligand>
        <name>Na(+)</name>
        <dbReference type="ChEBI" id="CHEBI:29101"/>
        <label>1</label>
    </ligand>
</feature>
<feature type="transmembrane region" description="Helical" evidence="10">
    <location>
        <begin position="1390"/>
        <end position="1411"/>
    </location>
</feature>
<feature type="transmembrane region" description="Helical" evidence="10">
    <location>
        <begin position="759"/>
        <end position="779"/>
    </location>
</feature>
<feature type="transmembrane region" description="Helical" evidence="10">
    <location>
        <begin position="1310"/>
        <end position="1333"/>
    </location>
</feature>
<dbReference type="GO" id="GO:0035725">
    <property type="term" value="P:sodium ion transmembrane transport"/>
    <property type="evidence" value="ECO:0007669"/>
    <property type="project" value="TreeGrafter"/>
</dbReference>
<feature type="transmembrane region" description="Helical" evidence="10">
    <location>
        <begin position="1501"/>
        <end position="1522"/>
    </location>
</feature>
<feature type="transmembrane region" description="Helical" evidence="10">
    <location>
        <begin position="608"/>
        <end position="629"/>
    </location>
</feature>
<feature type="transmembrane region" description="Helical" evidence="10">
    <location>
        <begin position="98"/>
        <end position="120"/>
    </location>
</feature>
<evidence type="ECO:0000313" key="11">
    <source>
        <dbReference type="EMBL" id="AWP04923.1"/>
    </source>
</evidence>
<dbReference type="EMBL" id="CP026249">
    <property type="protein sequence ID" value="AWP04922.1"/>
    <property type="molecule type" value="Genomic_DNA"/>
</dbReference>
<dbReference type="InterPro" id="IPR037272">
    <property type="entry name" value="SNS_sf"/>
</dbReference>
<evidence type="ECO:0000256" key="9">
    <source>
        <dbReference type="RuleBase" id="RU003732"/>
    </source>
</evidence>
<evidence type="ECO:0000256" key="8">
    <source>
        <dbReference type="PIRSR" id="PIRSR600175-1"/>
    </source>
</evidence>
<feature type="transmembrane region" description="Helical" evidence="10">
    <location>
        <begin position="1614"/>
        <end position="1638"/>
    </location>
</feature>
<feature type="transmembrane region" description="Helical" evidence="10">
    <location>
        <begin position="994"/>
        <end position="1019"/>
    </location>
</feature>
<dbReference type="Proteomes" id="UP000246464">
    <property type="component" value="Chromosome 7"/>
</dbReference>
<evidence type="ECO:0000256" key="2">
    <source>
        <dbReference type="ARBA" id="ARBA00022448"/>
    </source>
</evidence>
<evidence type="ECO:0000256" key="10">
    <source>
        <dbReference type="SAM" id="Phobius"/>
    </source>
</evidence>
<feature type="transmembrane region" description="Helical" evidence="10">
    <location>
        <begin position="808"/>
        <end position="829"/>
    </location>
</feature>
<feature type="transmembrane region" description="Helical" evidence="10">
    <location>
        <begin position="141"/>
        <end position="169"/>
    </location>
</feature>
<evidence type="ECO:0000256" key="3">
    <source>
        <dbReference type="ARBA" id="ARBA00022692"/>
    </source>
</evidence>
<feature type="binding site" evidence="8">
    <location>
        <position position="1364"/>
    </location>
    <ligand>
        <name>Na(+)</name>
        <dbReference type="ChEBI" id="CHEBI:29101"/>
        <label>1</label>
    </ligand>
</feature>
<dbReference type="GO" id="GO:0005886">
    <property type="term" value="C:plasma membrane"/>
    <property type="evidence" value="ECO:0007669"/>
    <property type="project" value="InterPro"/>
</dbReference>
<feature type="transmembrane region" description="Helical" evidence="10">
    <location>
        <begin position="730"/>
        <end position="750"/>
    </location>
</feature>
<feature type="transmembrane region" description="Helical" evidence="10">
    <location>
        <begin position="1353"/>
        <end position="1378"/>
    </location>
</feature>
<dbReference type="PRINTS" id="PR00176">
    <property type="entry name" value="NANEUSMPORT"/>
</dbReference>
<evidence type="ECO:0000256" key="7">
    <source>
        <dbReference type="ARBA" id="ARBA00023180"/>
    </source>
</evidence>
<keyword evidence="4 9" id="KW-0769">Symport</keyword>
<dbReference type="PANTHER" id="PTHR11616:SF109">
    <property type="entry name" value="INACTIVE SODIUM-DEPENDENT NEUTRAL AMINO ACID TRANSPORTER B(0)AT3"/>
    <property type="match status" value="1"/>
</dbReference>
<feature type="transmembrane region" description="Helical" evidence="10">
    <location>
        <begin position="485"/>
        <end position="510"/>
    </location>
</feature>
<feature type="binding site" evidence="8">
    <location>
        <position position="1133"/>
    </location>
    <ligand>
        <name>Na(+)</name>
        <dbReference type="ChEBI" id="CHEBI:29101"/>
        <label>1</label>
    </ligand>
</feature>
<gene>
    <name evidence="11" type="ORF">SMAX5B_006943</name>
</gene>
<proteinExistence type="inferred from homology"/>
<feature type="binding site" evidence="8">
    <location>
        <position position="1136"/>
    </location>
    <ligand>
        <name>Na(+)</name>
        <dbReference type="ChEBI" id="CHEBI:29101"/>
        <label>1</label>
    </ligand>
</feature>
<dbReference type="PANTHER" id="PTHR11616">
    <property type="entry name" value="SODIUM/CHLORIDE DEPENDENT TRANSPORTER"/>
    <property type="match status" value="1"/>
</dbReference>
<dbReference type="STRING" id="52904.ENSSMAP00000033908"/>
<dbReference type="Pfam" id="PF00209">
    <property type="entry name" value="SNF"/>
    <property type="match status" value="3"/>
</dbReference>
<keyword evidence="2 9" id="KW-0813">Transport</keyword>
<feature type="transmembrane region" description="Helical" evidence="10">
    <location>
        <begin position="221"/>
        <end position="244"/>
    </location>
</feature>
<name>A0A2U9BLN8_SCOMX</name>
<feature type="transmembrane region" description="Helical" evidence="10">
    <location>
        <begin position="332"/>
        <end position="353"/>
    </location>
</feature>
<feature type="transmembrane region" description="Helical" evidence="10">
    <location>
        <begin position="1543"/>
        <end position="1568"/>
    </location>
</feature>
<feature type="transmembrane region" description="Helical" evidence="10">
    <location>
        <begin position="1069"/>
        <end position="1089"/>
    </location>
</feature>
<accession>A0A2U9BLN8</accession>